<dbReference type="GO" id="GO:0000287">
    <property type="term" value="F:magnesium ion binding"/>
    <property type="evidence" value="ECO:0007669"/>
    <property type="project" value="TreeGrafter"/>
</dbReference>
<dbReference type="InterPro" id="IPR050408">
    <property type="entry name" value="HGPRT"/>
</dbReference>
<name>A0A9D1NK09_9BACT</name>
<dbReference type="Pfam" id="PF00156">
    <property type="entry name" value="Pribosyltran"/>
    <property type="match status" value="1"/>
</dbReference>
<dbReference type="Gene3D" id="3.40.50.2020">
    <property type="match status" value="1"/>
</dbReference>
<dbReference type="GO" id="GO:0006178">
    <property type="term" value="P:guanine salvage"/>
    <property type="evidence" value="ECO:0007669"/>
    <property type="project" value="TreeGrafter"/>
</dbReference>
<evidence type="ECO:0000313" key="4">
    <source>
        <dbReference type="EMBL" id="HIV04296.1"/>
    </source>
</evidence>
<dbReference type="GO" id="GO:0004422">
    <property type="term" value="F:hypoxanthine phosphoribosyltransferase activity"/>
    <property type="evidence" value="ECO:0007669"/>
    <property type="project" value="TreeGrafter"/>
</dbReference>
<keyword evidence="4" id="KW-0808">Transferase</keyword>
<evidence type="ECO:0000256" key="1">
    <source>
        <dbReference type="ARBA" id="ARBA00048811"/>
    </source>
</evidence>
<accession>A0A9D1NK09</accession>
<reference evidence="4" key="2">
    <citation type="journal article" date="2021" name="PeerJ">
        <title>Extensive microbial diversity within the chicken gut microbiome revealed by metagenomics and culture.</title>
        <authorList>
            <person name="Gilroy R."/>
            <person name="Ravi A."/>
            <person name="Getino M."/>
            <person name="Pursley I."/>
            <person name="Horton D.L."/>
            <person name="Alikhan N.F."/>
            <person name="Baker D."/>
            <person name="Gharbi K."/>
            <person name="Hall N."/>
            <person name="Watson M."/>
            <person name="Adriaenssens E.M."/>
            <person name="Foster-Nyarko E."/>
            <person name="Jarju S."/>
            <person name="Secka A."/>
            <person name="Antonio M."/>
            <person name="Oren A."/>
            <person name="Chaudhuri R.R."/>
            <person name="La Ragione R."/>
            <person name="Hildebrand F."/>
            <person name="Pallen M.J."/>
        </authorList>
    </citation>
    <scope>NUCLEOTIDE SEQUENCE</scope>
    <source>
        <strain evidence="4">10669</strain>
    </source>
</reference>
<dbReference type="PANTHER" id="PTHR43340">
    <property type="entry name" value="HYPOXANTHINE-GUANINE PHOSPHORIBOSYLTRANSFERASE"/>
    <property type="match status" value="1"/>
</dbReference>
<dbReference type="GO" id="GO:0005829">
    <property type="term" value="C:cytosol"/>
    <property type="evidence" value="ECO:0007669"/>
    <property type="project" value="TreeGrafter"/>
</dbReference>
<dbReference type="Proteomes" id="UP000886812">
    <property type="component" value="Unassembled WGS sequence"/>
</dbReference>
<dbReference type="GO" id="GO:0046100">
    <property type="term" value="P:hypoxanthine metabolic process"/>
    <property type="evidence" value="ECO:0007669"/>
    <property type="project" value="TreeGrafter"/>
</dbReference>
<dbReference type="InterPro" id="IPR029057">
    <property type="entry name" value="PRTase-like"/>
</dbReference>
<dbReference type="PANTHER" id="PTHR43340:SF1">
    <property type="entry name" value="HYPOXANTHINE PHOSPHORIBOSYLTRANSFERASE"/>
    <property type="match status" value="1"/>
</dbReference>
<dbReference type="GO" id="GO:0032264">
    <property type="term" value="P:IMP salvage"/>
    <property type="evidence" value="ECO:0007669"/>
    <property type="project" value="TreeGrafter"/>
</dbReference>
<dbReference type="SUPFAM" id="SSF53271">
    <property type="entry name" value="PRTase-like"/>
    <property type="match status" value="1"/>
</dbReference>
<dbReference type="AlphaFoldDB" id="A0A9D1NK09"/>
<sequence>MKVEPLFSEEQIRVRVEELARDVSRAFSAGTEGAPPALALVLANGALFFAADLLRKLDFPAEIEVVRVASYGAGTRSNGAPEILGGVPAEKIRGRRVLVIDDVLDTGRTLEKIRRTALECGAAEVLSCVLLDKPSRRETTERADFVGFPVGDVFVVGYGLDLGGAWRALPFIGAVSAE</sequence>
<comment type="caution">
    <text evidence="4">The sequence shown here is derived from an EMBL/GenBank/DDBJ whole genome shotgun (WGS) entry which is preliminary data.</text>
</comment>
<feature type="domain" description="Phosphoribosyltransferase" evidence="3">
    <location>
        <begin position="42"/>
        <end position="161"/>
    </location>
</feature>
<evidence type="ECO:0000313" key="5">
    <source>
        <dbReference type="Proteomes" id="UP000886812"/>
    </source>
</evidence>
<dbReference type="EMBL" id="DVOG01000102">
    <property type="protein sequence ID" value="HIV04296.1"/>
    <property type="molecule type" value="Genomic_DNA"/>
</dbReference>
<comment type="catalytic activity">
    <reaction evidence="1">
        <text>GMP + diphosphate = guanine + 5-phospho-alpha-D-ribose 1-diphosphate</text>
        <dbReference type="Rhea" id="RHEA:25424"/>
        <dbReference type="ChEBI" id="CHEBI:16235"/>
        <dbReference type="ChEBI" id="CHEBI:33019"/>
        <dbReference type="ChEBI" id="CHEBI:58017"/>
        <dbReference type="ChEBI" id="CHEBI:58115"/>
        <dbReference type="EC" id="2.4.2.8"/>
    </reaction>
    <physiologicalReaction direction="right-to-left" evidence="1">
        <dbReference type="Rhea" id="RHEA:25426"/>
    </physiologicalReaction>
</comment>
<protein>
    <submittedName>
        <fullName evidence="4">Hypoxanthine phosphoribosyltransferase</fullName>
    </submittedName>
</protein>
<comment type="catalytic activity">
    <reaction evidence="2">
        <text>IMP + diphosphate = hypoxanthine + 5-phospho-alpha-D-ribose 1-diphosphate</text>
        <dbReference type="Rhea" id="RHEA:17973"/>
        <dbReference type="ChEBI" id="CHEBI:17368"/>
        <dbReference type="ChEBI" id="CHEBI:33019"/>
        <dbReference type="ChEBI" id="CHEBI:58017"/>
        <dbReference type="ChEBI" id="CHEBI:58053"/>
        <dbReference type="EC" id="2.4.2.8"/>
    </reaction>
    <physiologicalReaction direction="right-to-left" evidence="2">
        <dbReference type="Rhea" id="RHEA:17975"/>
    </physiologicalReaction>
</comment>
<gene>
    <name evidence="4" type="ORF">IAC75_03995</name>
</gene>
<evidence type="ECO:0000259" key="3">
    <source>
        <dbReference type="Pfam" id="PF00156"/>
    </source>
</evidence>
<dbReference type="GO" id="GO:0032263">
    <property type="term" value="P:GMP salvage"/>
    <property type="evidence" value="ECO:0007669"/>
    <property type="project" value="TreeGrafter"/>
</dbReference>
<reference evidence="4" key="1">
    <citation type="submission" date="2020-10" db="EMBL/GenBank/DDBJ databases">
        <authorList>
            <person name="Gilroy R."/>
        </authorList>
    </citation>
    <scope>NUCLEOTIDE SEQUENCE</scope>
    <source>
        <strain evidence="4">10669</strain>
    </source>
</reference>
<dbReference type="InterPro" id="IPR000836">
    <property type="entry name" value="PRTase_dom"/>
</dbReference>
<proteinExistence type="predicted"/>
<evidence type="ECO:0000256" key="2">
    <source>
        <dbReference type="ARBA" id="ARBA00049402"/>
    </source>
</evidence>
<dbReference type="CDD" id="cd06223">
    <property type="entry name" value="PRTases_typeI"/>
    <property type="match status" value="1"/>
</dbReference>
<organism evidence="4 5">
    <name type="scientific">Candidatus Spyradosoma merdigallinarum</name>
    <dbReference type="NCBI Taxonomy" id="2840950"/>
    <lineage>
        <taxon>Bacteria</taxon>
        <taxon>Pseudomonadati</taxon>
        <taxon>Verrucomicrobiota</taxon>
        <taxon>Opitutia</taxon>
        <taxon>Opitutia incertae sedis</taxon>
        <taxon>Candidatus Spyradosoma</taxon>
    </lineage>
</organism>
<keyword evidence="4" id="KW-0328">Glycosyltransferase</keyword>